<evidence type="ECO:0000256" key="1">
    <source>
        <dbReference type="SAM" id="Coils"/>
    </source>
</evidence>
<feature type="transmembrane region" description="Helical" evidence="3">
    <location>
        <begin position="12"/>
        <end position="35"/>
    </location>
</feature>
<gene>
    <name evidence="4" type="ORF">DDF67_06375</name>
</gene>
<dbReference type="GO" id="GO:0051301">
    <property type="term" value="P:cell division"/>
    <property type="evidence" value="ECO:0007669"/>
    <property type="project" value="UniProtKB-KW"/>
</dbReference>
<keyword evidence="3" id="KW-1133">Transmembrane helix</keyword>
<dbReference type="AlphaFoldDB" id="A0A2T9K7B0"/>
<protein>
    <submittedName>
        <fullName evidence="4">Cell division protein</fullName>
    </submittedName>
</protein>
<keyword evidence="3" id="KW-0812">Transmembrane</keyword>
<dbReference type="EMBL" id="QDKQ01000028">
    <property type="protein sequence ID" value="PVM91858.1"/>
    <property type="molecule type" value="Genomic_DNA"/>
</dbReference>
<keyword evidence="4" id="KW-0132">Cell division</keyword>
<evidence type="ECO:0000256" key="3">
    <source>
        <dbReference type="SAM" id="Phobius"/>
    </source>
</evidence>
<feature type="coiled-coil region" evidence="1">
    <location>
        <begin position="39"/>
        <end position="66"/>
    </location>
</feature>
<name>A0A2T9K7B0_9CAUL</name>
<keyword evidence="4" id="KW-0131">Cell cycle</keyword>
<dbReference type="Proteomes" id="UP000245073">
    <property type="component" value="Unassembled WGS sequence"/>
</dbReference>
<keyword evidence="3" id="KW-0472">Membrane</keyword>
<feature type="region of interest" description="Disordered" evidence="2">
    <location>
        <begin position="108"/>
        <end position="139"/>
    </location>
</feature>
<evidence type="ECO:0000313" key="4">
    <source>
        <dbReference type="EMBL" id="PVM91858.1"/>
    </source>
</evidence>
<sequence>MRISEVFDRRVRGFRVVDIVGVGVLLTLVLGVYMAKAFAGRERAEIASVERQIEEERIKVRLLQAEVAHLEQPRRIESLAQSAQLAPISPDRETSEDALIDVARKPIPASKLPAPPVAAADPALAADAPDSTGVEEAPR</sequence>
<organism evidence="4 5">
    <name type="scientific">Caulobacter endophyticus</name>
    <dbReference type="NCBI Taxonomy" id="2172652"/>
    <lineage>
        <taxon>Bacteria</taxon>
        <taxon>Pseudomonadati</taxon>
        <taxon>Pseudomonadota</taxon>
        <taxon>Alphaproteobacteria</taxon>
        <taxon>Caulobacterales</taxon>
        <taxon>Caulobacteraceae</taxon>
        <taxon>Caulobacter</taxon>
    </lineage>
</organism>
<keyword evidence="1" id="KW-0175">Coiled coil</keyword>
<comment type="caution">
    <text evidence="4">The sequence shown here is derived from an EMBL/GenBank/DDBJ whole genome shotgun (WGS) entry which is preliminary data.</text>
</comment>
<proteinExistence type="predicted"/>
<reference evidence="4 5" key="1">
    <citation type="submission" date="2018-04" db="EMBL/GenBank/DDBJ databases">
        <title>The genome sequence of Caulobacter sp. 744.</title>
        <authorList>
            <person name="Gao J."/>
            <person name="Sun J."/>
        </authorList>
    </citation>
    <scope>NUCLEOTIDE SEQUENCE [LARGE SCALE GENOMIC DNA]</scope>
    <source>
        <strain evidence="4 5">774</strain>
    </source>
</reference>
<accession>A0A2T9K7B0</accession>
<dbReference type="OrthoDB" id="7173609at2"/>
<keyword evidence="5" id="KW-1185">Reference proteome</keyword>
<feature type="compositionally biased region" description="Low complexity" evidence="2">
    <location>
        <begin position="117"/>
        <end position="130"/>
    </location>
</feature>
<evidence type="ECO:0000313" key="5">
    <source>
        <dbReference type="Proteomes" id="UP000245073"/>
    </source>
</evidence>
<dbReference type="RefSeq" id="WP_109100076.1">
    <property type="nucleotide sequence ID" value="NZ_QDKQ01000028.1"/>
</dbReference>
<evidence type="ECO:0000256" key="2">
    <source>
        <dbReference type="SAM" id="MobiDB-lite"/>
    </source>
</evidence>